<feature type="domain" description="DUF4815" evidence="2">
    <location>
        <begin position="12"/>
        <end position="574"/>
    </location>
</feature>
<evidence type="ECO:0000313" key="3">
    <source>
        <dbReference type="EMBL" id="KZL17695.1"/>
    </source>
</evidence>
<feature type="region of interest" description="Disordered" evidence="1">
    <location>
        <begin position="717"/>
        <end position="753"/>
    </location>
</feature>
<protein>
    <recommendedName>
        <fullName evidence="2">DUF4815 domain-containing protein</fullName>
    </recommendedName>
</protein>
<reference evidence="3 4" key="1">
    <citation type="journal article" date="2016" name="Front. Microbiol.">
        <title>Comparative Genomic Analysis Reveals a Diverse Repertoire of Genes Involved in Prokaryote-Eukaryote Interactions within the Pseudovibrio Genus.</title>
        <authorList>
            <person name="Romano S."/>
            <person name="Fernandez-Guerra A."/>
            <person name="Reen F.J."/>
            <person name="Glockner F.O."/>
            <person name="Crowley S.P."/>
            <person name="O'Sullivan O."/>
            <person name="Cotter P.D."/>
            <person name="Adams C."/>
            <person name="Dobson A.D."/>
            <person name="O'Gara F."/>
        </authorList>
    </citation>
    <scope>NUCLEOTIDE SEQUENCE [LARGE SCALE GENOMIC DNA]</scope>
    <source>
        <strain evidence="3 4">Ad2</strain>
    </source>
</reference>
<gene>
    <name evidence="3" type="ORF">PsAD2_03032</name>
</gene>
<dbReference type="RefSeq" id="WP_068007523.1">
    <property type="nucleotide sequence ID" value="NZ_FOFM01000010.1"/>
</dbReference>
<keyword evidence="4" id="KW-1185">Reference proteome</keyword>
<dbReference type="Pfam" id="PF16075">
    <property type="entry name" value="DUF4815"/>
    <property type="match status" value="1"/>
</dbReference>
<dbReference type="Proteomes" id="UP000076577">
    <property type="component" value="Unassembled WGS sequence"/>
</dbReference>
<dbReference type="EMBL" id="LMCB01000030">
    <property type="protein sequence ID" value="KZL17695.1"/>
    <property type="molecule type" value="Genomic_DNA"/>
</dbReference>
<proteinExistence type="predicted"/>
<dbReference type="AlphaFoldDB" id="A0A165XH13"/>
<sequence length="1086" mass="117892">MAFEHPLVPGAYDRSSARPNDSSLIFREGQFLQGAELNEMQAIAARQAARAGSLSSRDGDRVSGAGLQVNVGAGTLQLQEGEIYIDGDVRPVVAALFEGVEFSGTLDVGVRLMSKNTGPEDDPTLVGLAPGTEAEGEGGACREEKSLVWALPDDGGEGIFYPVHRVIGGVLLDTSSPTELSTTMQAISLYDVQARGHYIVEGCQVTALGIDGIAQAFSIAGGIANINGFKRQREGALRLLAEEGWATAQIDAEFHSVEGSSDFWVDIRQGPIDSVVQTLIEREHTEAVTKGVAGGRDALAFDSVREILSVKVGSTSYQEGQSWQLTADQIDWSLSGDEPSSGSSMTVSYRYFEAVQPLDTELYRLRLPAGQDGGDVQITYKKRLPRIDLVCLDQNGVPQYVHGLPHVRPVVPAAPQHLLKLAEVHNSFDGVPAVINNGTHNFTFDAIAAMYYRLVQALDLVALNRLQLDIHDKEPVAKKGMFVDSFVDDRWRDAGISQNAATREGLLRAPLTVTVHELAHGAIEMLPYEVEQVVEQTTQTTCKLINRFANHTPFPAKMTVIPAVDYWTDIDETWLSAVSHRVYGDEPGTVVENSVVGEAEEPAEFIRAKSLVIDLEGFGDGEKLEKVFFDEVDMTPSDDLIGDNEGKISFNLDIPSNTFAAGTKLIEAYGEGGSRAYGQHVGQGMITTRTMQQITTTVLQLPPPEVIIREVITEVPVPVPVPEPDPTPAPPPTPSNNNDRDGSDGDVDPRGQTFSWPFHSRHCASATLWFCHLGDPDVPVLVEIRELDESGYPTHVSVARTLIDMNTVTIGAPHECFFESLPYLSNTRQWALIAQTPDPEHSISAAELGGYDEINKRKLTAQPYTNGVELESSNNSTWVPIHSSDLTFKVGAALFTLDTARVELGSVSLDRCSDLQVAATCDLPDTGCSVLFEITRANSEKILLQPFENYQFDNWITEDISVAAILKGTAYASPRLFPGIQVREGSMAEAANYVSRAFDTDGALRFPVRLKQYVPSGSAVSVRLRQADGSFVDVPKKSAEILQIGGWEDVTYELDRAVGSTSAIEIELTGAPAVRPMLAELRATAI</sequence>
<evidence type="ECO:0000259" key="2">
    <source>
        <dbReference type="Pfam" id="PF16075"/>
    </source>
</evidence>
<dbReference type="PATRIC" id="fig|989403.3.peg.3248"/>
<evidence type="ECO:0000256" key="1">
    <source>
        <dbReference type="SAM" id="MobiDB-lite"/>
    </source>
</evidence>
<comment type="caution">
    <text evidence="3">The sequence shown here is derived from an EMBL/GenBank/DDBJ whole genome shotgun (WGS) entry which is preliminary data.</text>
</comment>
<feature type="compositionally biased region" description="Basic and acidic residues" evidence="1">
    <location>
        <begin position="738"/>
        <end position="749"/>
    </location>
</feature>
<organism evidence="3 4">
    <name type="scientific">Pseudovibrio axinellae</name>
    <dbReference type="NCBI Taxonomy" id="989403"/>
    <lineage>
        <taxon>Bacteria</taxon>
        <taxon>Pseudomonadati</taxon>
        <taxon>Pseudomonadota</taxon>
        <taxon>Alphaproteobacteria</taxon>
        <taxon>Hyphomicrobiales</taxon>
        <taxon>Stappiaceae</taxon>
        <taxon>Pseudovibrio</taxon>
    </lineage>
</organism>
<accession>A0A165XH13</accession>
<evidence type="ECO:0000313" key="4">
    <source>
        <dbReference type="Proteomes" id="UP000076577"/>
    </source>
</evidence>
<dbReference type="InterPro" id="IPR032096">
    <property type="entry name" value="DUF4815"/>
</dbReference>
<name>A0A165XH13_9HYPH</name>
<feature type="compositionally biased region" description="Pro residues" evidence="1">
    <location>
        <begin position="717"/>
        <end position="734"/>
    </location>
</feature>
<dbReference type="OrthoDB" id="2463879at2"/>
<dbReference type="STRING" id="989403.SAMN05421798_11049"/>